<organism evidence="3 4">
    <name type="scientific">Pelobates cultripes</name>
    <name type="common">Western spadefoot toad</name>
    <dbReference type="NCBI Taxonomy" id="61616"/>
    <lineage>
        <taxon>Eukaryota</taxon>
        <taxon>Metazoa</taxon>
        <taxon>Chordata</taxon>
        <taxon>Craniata</taxon>
        <taxon>Vertebrata</taxon>
        <taxon>Euteleostomi</taxon>
        <taxon>Amphibia</taxon>
        <taxon>Batrachia</taxon>
        <taxon>Anura</taxon>
        <taxon>Pelobatoidea</taxon>
        <taxon>Pelobatidae</taxon>
        <taxon>Pelobates</taxon>
    </lineage>
</organism>
<dbReference type="Pfam" id="PF00619">
    <property type="entry name" value="CARD"/>
    <property type="match status" value="1"/>
</dbReference>
<feature type="domain" description="CARD" evidence="2">
    <location>
        <begin position="1"/>
        <end position="76"/>
    </location>
</feature>
<dbReference type="InterPro" id="IPR000488">
    <property type="entry name" value="Death_dom"/>
</dbReference>
<evidence type="ECO:0000313" key="3">
    <source>
        <dbReference type="EMBL" id="CAH2315711.1"/>
    </source>
</evidence>
<proteinExistence type="predicted"/>
<accession>A0AAD1WNG6</accession>
<dbReference type="InterPro" id="IPR011029">
    <property type="entry name" value="DEATH-like_dom_sf"/>
</dbReference>
<dbReference type="InterPro" id="IPR037939">
    <property type="entry name" value="CRADD"/>
</dbReference>
<name>A0AAD1WNG6_PELCU</name>
<dbReference type="GO" id="GO:0042981">
    <property type="term" value="P:regulation of apoptotic process"/>
    <property type="evidence" value="ECO:0007669"/>
    <property type="project" value="InterPro"/>
</dbReference>
<dbReference type="InterPro" id="IPR037926">
    <property type="entry name" value="CRADD_Death"/>
</dbReference>
<dbReference type="GO" id="GO:0070513">
    <property type="term" value="F:death domain binding"/>
    <property type="evidence" value="ECO:0007669"/>
    <property type="project" value="InterPro"/>
</dbReference>
<evidence type="ECO:0000259" key="2">
    <source>
        <dbReference type="PROSITE" id="PS50209"/>
    </source>
</evidence>
<sequence>MDNKHKELLRRHRLKLCAEGLAEGLVPEYLLQEGIITNNHLEEIRAQDTSQRRTMKLLDILPTRGPQAFDVFLNSLSAEFPWVKEEIERLCKEHCDVFPRETNLELPNSIRNSCPTDKQLNILAAKLGPEWEQILITLGLEQNQLYRCKSNHPYNVHGQVMEALVKWKQQMGSKATMQCLWEALKQAEVDPSVIQHLFQ</sequence>
<dbReference type="PANTHER" id="PTHR15034:SF5">
    <property type="entry name" value="DEATH DOMAIN-CONTAINING PROTEIN CRADD"/>
    <property type="match status" value="1"/>
</dbReference>
<dbReference type="SMART" id="SM00005">
    <property type="entry name" value="DEATH"/>
    <property type="match status" value="1"/>
</dbReference>
<dbReference type="Pfam" id="PF00531">
    <property type="entry name" value="Death"/>
    <property type="match status" value="1"/>
</dbReference>
<dbReference type="EMBL" id="OW240920">
    <property type="protein sequence ID" value="CAH2315711.1"/>
    <property type="molecule type" value="Genomic_DNA"/>
</dbReference>
<reference evidence="3" key="1">
    <citation type="submission" date="2022-03" db="EMBL/GenBank/DDBJ databases">
        <authorList>
            <person name="Alioto T."/>
            <person name="Alioto T."/>
            <person name="Gomez Garrido J."/>
        </authorList>
    </citation>
    <scope>NUCLEOTIDE SEQUENCE</scope>
</reference>
<dbReference type="GO" id="GO:0007165">
    <property type="term" value="P:signal transduction"/>
    <property type="evidence" value="ECO:0007669"/>
    <property type="project" value="InterPro"/>
</dbReference>
<keyword evidence="4" id="KW-1185">Reference proteome</keyword>
<evidence type="ECO:0000313" key="4">
    <source>
        <dbReference type="Proteomes" id="UP001295444"/>
    </source>
</evidence>
<dbReference type="CDD" id="cd08319">
    <property type="entry name" value="Death_RAIDD"/>
    <property type="match status" value="1"/>
</dbReference>
<feature type="domain" description="Death" evidence="1">
    <location>
        <begin position="116"/>
        <end position="188"/>
    </location>
</feature>
<dbReference type="Proteomes" id="UP001295444">
    <property type="component" value="Chromosome 09"/>
</dbReference>
<dbReference type="PANTHER" id="PTHR15034">
    <property type="entry name" value="DEATH DOMAIN-CONTAINING PROTEIN CRADD"/>
    <property type="match status" value="1"/>
</dbReference>
<protein>
    <submittedName>
        <fullName evidence="3">Death domain-containing CRADD isoform X2</fullName>
    </submittedName>
</protein>
<dbReference type="GO" id="GO:0002020">
    <property type="term" value="F:protease binding"/>
    <property type="evidence" value="ECO:0007669"/>
    <property type="project" value="InterPro"/>
</dbReference>
<evidence type="ECO:0000259" key="1">
    <source>
        <dbReference type="PROSITE" id="PS50017"/>
    </source>
</evidence>
<dbReference type="InterPro" id="IPR001315">
    <property type="entry name" value="CARD"/>
</dbReference>
<gene>
    <name evidence="3" type="ORF">PECUL_23A019440</name>
</gene>
<dbReference type="SMART" id="SM00114">
    <property type="entry name" value="CARD"/>
    <property type="match status" value="1"/>
</dbReference>
<dbReference type="SUPFAM" id="SSF47986">
    <property type="entry name" value="DEATH domain"/>
    <property type="match status" value="2"/>
</dbReference>
<dbReference type="AlphaFoldDB" id="A0AAD1WNG6"/>
<dbReference type="Gene3D" id="1.10.533.10">
    <property type="entry name" value="Death Domain, Fas"/>
    <property type="match status" value="2"/>
</dbReference>
<dbReference type="PROSITE" id="PS50209">
    <property type="entry name" value="CARD"/>
    <property type="match status" value="1"/>
</dbReference>
<dbReference type="PROSITE" id="PS50017">
    <property type="entry name" value="DEATH_DOMAIN"/>
    <property type="match status" value="1"/>
</dbReference>